<sequence length="639" mass="71104">MPRSDPPAKVACVSCHERRVRCDRGEDGPCSNCLNARRVCTLIISRRGRKRKLPLIPNQQTSNANVSNTPHGLSHEGVRIPTTHVASPRREGSKDKMNEPCFPAPDRGGKTPYVGDSSNLNYLVQQFGNPFGGTTDTRPLQDHLQGAMLARVGISTAQEIERIHKLAVTRLKEDGAFDVPPPETSQALLDVYSLYSLTALPIIDKSDFILHTEKGSCSHLLLNAVYLTATVYCSDSIIAAAGFPSRYAASLTFYRRAKMIYDAGYETDTIATMQATLLMCHWWSGLLEPKDPWYWLGISAGLAQALGLHQAKSYLRLDEKIRRLWRRLWWMIYTMDISLSTFLDRPPHIQGRLCNVPPLDESDFECPESPGESGSPGDSVYQVNTFVISTMQLARIVDRFFTIKLDEHTGHSQDICLEQISLWSNTQPPEFQSLSTNSTTWTILTRILYQLLLHRNNPRFSISTGPGTPTFEICTDIYHMLEILMAKDLIYAVAGNIIASVLSVLSVQIVNIHKMDTGVRMISEHRARFCMTILDNLQDRLPVVAAFLPIYESLLKSHSAASKTQGGDGVPSHSAQESSFQNDPIRLENEGNPSISNHTGGLFDQALQDSAGTMFPFSFPFGDLFEDVFLGSSSQPTSF</sequence>
<evidence type="ECO:0000259" key="9">
    <source>
        <dbReference type="PROSITE" id="PS50048"/>
    </source>
</evidence>
<dbReference type="Pfam" id="PF00172">
    <property type="entry name" value="Zn_clus"/>
    <property type="match status" value="1"/>
</dbReference>
<name>A0A9W9RNB3_PENBR</name>
<evidence type="ECO:0000256" key="6">
    <source>
        <dbReference type="ARBA" id="ARBA00023242"/>
    </source>
</evidence>
<dbReference type="Gene3D" id="4.10.240.10">
    <property type="entry name" value="Zn(2)-C6 fungal-type DNA-binding domain"/>
    <property type="match status" value="1"/>
</dbReference>
<dbReference type="SMART" id="SM00906">
    <property type="entry name" value="Fungal_trans"/>
    <property type="match status" value="1"/>
</dbReference>
<organism evidence="10 11">
    <name type="scientific">Penicillium brevicompactum</name>
    <dbReference type="NCBI Taxonomy" id="5074"/>
    <lineage>
        <taxon>Eukaryota</taxon>
        <taxon>Fungi</taxon>
        <taxon>Dikarya</taxon>
        <taxon>Ascomycota</taxon>
        <taxon>Pezizomycotina</taxon>
        <taxon>Eurotiomycetes</taxon>
        <taxon>Eurotiomycetidae</taxon>
        <taxon>Eurotiales</taxon>
        <taxon>Aspergillaceae</taxon>
        <taxon>Penicillium</taxon>
    </lineage>
</organism>
<feature type="region of interest" description="Disordered" evidence="7">
    <location>
        <begin position="562"/>
        <end position="602"/>
    </location>
</feature>
<dbReference type="PROSITE" id="PS00463">
    <property type="entry name" value="ZN2_CY6_FUNGAL_1"/>
    <property type="match status" value="1"/>
</dbReference>
<keyword evidence="8" id="KW-0472">Membrane</keyword>
<keyword evidence="8" id="KW-0812">Transmembrane</keyword>
<dbReference type="PANTHER" id="PTHR47171">
    <property type="entry name" value="FARA-RELATED"/>
    <property type="match status" value="1"/>
</dbReference>
<feature type="compositionally biased region" description="Polar residues" evidence="7">
    <location>
        <begin position="573"/>
        <end position="582"/>
    </location>
</feature>
<dbReference type="CDD" id="cd12148">
    <property type="entry name" value="fungal_TF_MHR"/>
    <property type="match status" value="1"/>
</dbReference>
<keyword evidence="5" id="KW-0804">Transcription</keyword>
<evidence type="ECO:0000256" key="8">
    <source>
        <dbReference type="SAM" id="Phobius"/>
    </source>
</evidence>
<protein>
    <submittedName>
        <fullName evidence="10">Transcriptional regulator family: Fungal Specific TF</fullName>
    </submittedName>
</protein>
<evidence type="ECO:0000256" key="7">
    <source>
        <dbReference type="SAM" id="MobiDB-lite"/>
    </source>
</evidence>
<dbReference type="GO" id="GO:0006351">
    <property type="term" value="P:DNA-templated transcription"/>
    <property type="evidence" value="ECO:0007669"/>
    <property type="project" value="InterPro"/>
</dbReference>
<dbReference type="InterPro" id="IPR001138">
    <property type="entry name" value="Zn2Cys6_DnaBD"/>
</dbReference>
<dbReference type="GO" id="GO:0003677">
    <property type="term" value="F:DNA binding"/>
    <property type="evidence" value="ECO:0007669"/>
    <property type="project" value="UniProtKB-KW"/>
</dbReference>
<dbReference type="Proteomes" id="UP001148299">
    <property type="component" value="Unassembled WGS sequence"/>
</dbReference>
<dbReference type="InterPro" id="IPR052073">
    <property type="entry name" value="Amide_Lactam_Regulators"/>
</dbReference>
<dbReference type="PANTHER" id="PTHR47171:SF3">
    <property type="entry name" value="FARA-RELATED"/>
    <property type="match status" value="1"/>
</dbReference>
<feature type="transmembrane region" description="Helical" evidence="8">
    <location>
        <begin position="489"/>
        <end position="512"/>
    </location>
</feature>
<keyword evidence="2" id="KW-0862">Zinc</keyword>
<feature type="region of interest" description="Disordered" evidence="7">
    <location>
        <begin position="85"/>
        <end position="108"/>
    </location>
</feature>
<proteinExistence type="predicted"/>
<dbReference type="InterPro" id="IPR036864">
    <property type="entry name" value="Zn2-C6_fun-type_DNA-bd_sf"/>
</dbReference>
<evidence type="ECO:0000256" key="1">
    <source>
        <dbReference type="ARBA" id="ARBA00022723"/>
    </source>
</evidence>
<dbReference type="CDD" id="cd00067">
    <property type="entry name" value="GAL4"/>
    <property type="match status" value="1"/>
</dbReference>
<dbReference type="AlphaFoldDB" id="A0A9W9RNB3"/>
<dbReference type="GO" id="GO:0008270">
    <property type="term" value="F:zinc ion binding"/>
    <property type="evidence" value="ECO:0007669"/>
    <property type="project" value="InterPro"/>
</dbReference>
<dbReference type="GO" id="GO:0000981">
    <property type="term" value="F:DNA-binding transcription factor activity, RNA polymerase II-specific"/>
    <property type="evidence" value="ECO:0007669"/>
    <property type="project" value="InterPro"/>
</dbReference>
<dbReference type="InterPro" id="IPR007219">
    <property type="entry name" value="XnlR_reg_dom"/>
</dbReference>
<keyword evidence="4" id="KW-0238">DNA-binding</keyword>
<keyword evidence="1" id="KW-0479">Metal-binding</keyword>
<evidence type="ECO:0000256" key="5">
    <source>
        <dbReference type="ARBA" id="ARBA00023163"/>
    </source>
</evidence>
<evidence type="ECO:0000313" key="10">
    <source>
        <dbReference type="EMBL" id="KAJ5362414.1"/>
    </source>
</evidence>
<dbReference type="PROSITE" id="PS50048">
    <property type="entry name" value="ZN2_CY6_FUNGAL_2"/>
    <property type="match status" value="1"/>
</dbReference>
<dbReference type="SMART" id="SM00066">
    <property type="entry name" value="GAL4"/>
    <property type="match status" value="1"/>
</dbReference>
<evidence type="ECO:0000256" key="3">
    <source>
        <dbReference type="ARBA" id="ARBA00023015"/>
    </source>
</evidence>
<reference evidence="10" key="1">
    <citation type="submission" date="2022-12" db="EMBL/GenBank/DDBJ databases">
        <authorList>
            <person name="Petersen C."/>
        </authorList>
    </citation>
    <scope>NUCLEOTIDE SEQUENCE</scope>
    <source>
        <strain evidence="10">IBT 35675</strain>
    </source>
</reference>
<evidence type="ECO:0000256" key="4">
    <source>
        <dbReference type="ARBA" id="ARBA00023125"/>
    </source>
</evidence>
<keyword evidence="6" id="KW-0539">Nucleus</keyword>
<keyword evidence="3" id="KW-0805">Transcription regulation</keyword>
<dbReference type="Pfam" id="PF04082">
    <property type="entry name" value="Fungal_trans"/>
    <property type="match status" value="1"/>
</dbReference>
<feature type="domain" description="Zn(2)-C6 fungal-type" evidence="9">
    <location>
        <begin position="11"/>
        <end position="42"/>
    </location>
</feature>
<dbReference type="SUPFAM" id="SSF57701">
    <property type="entry name" value="Zn2/Cys6 DNA-binding domain"/>
    <property type="match status" value="1"/>
</dbReference>
<keyword evidence="8" id="KW-1133">Transmembrane helix</keyword>
<dbReference type="EMBL" id="JAPZBR010000002">
    <property type="protein sequence ID" value="KAJ5362414.1"/>
    <property type="molecule type" value="Genomic_DNA"/>
</dbReference>
<evidence type="ECO:0000256" key="2">
    <source>
        <dbReference type="ARBA" id="ARBA00022833"/>
    </source>
</evidence>
<evidence type="ECO:0000313" key="11">
    <source>
        <dbReference type="Proteomes" id="UP001148299"/>
    </source>
</evidence>
<gene>
    <name evidence="10" type="ORF">N7541_003258</name>
</gene>
<keyword evidence="11" id="KW-1185">Reference proteome</keyword>
<accession>A0A9W9RNB3</accession>
<feature type="compositionally biased region" description="Basic and acidic residues" evidence="7">
    <location>
        <begin position="88"/>
        <end position="98"/>
    </location>
</feature>
<reference evidence="10" key="2">
    <citation type="journal article" date="2023" name="IMA Fungus">
        <title>Comparative genomic study of the Penicillium genus elucidates a diverse pangenome and 15 lateral gene transfer events.</title>
        <authorList>
            <person name="Petersen C."/>
            <person name="Sorensen T."/>
            <person name="Nielsen M.R."/>
            <person name="Sondergaard T.E."/>
            <person name="Sorensen J.L."/>
            <person name="Fitzpatrick D.A."/>
            <person name="Frisvad J.C."/>
            <person name="Nielsen K.L."/>
        </authorList>
    </citation>
    <scope>NUCLEOTIDE SEQUENCE</scope>
    <source>
        <strain evidence="10">IBT 35675</strain>
    </source>
</reference>
<comment type="caution">
    <text evidence="10">The sequence shown here is derived from an EMBL/GenBank/DDBJ whole genome shotgun (WGS) entry which is preliminary data.</text>
</comment>